<dbReference type="EMBL" id="JACTVJ010000004">
    <property type="protein sequence ID" value="MBC9712205.1"/>
    <property type="molecule type" value="Genomic_DNA"/>
</dbReference>
<keyword evidence="3 8" id="KW-0132">Cell division</keyword>
<accession>A0ABR7S9Q8</accession>
<dbReference type="InterPro" id="IPR005548">
    <property type="entry name" value="Cell_div_FtsQ/DivIB_C"/>
</dbReference>
<evidence type="ECO:0000256" key="4">
    <source>
        <dbReference type="ARBA" id="ARBA00022692"/>
    </source>
</evidence>
<feature type="domain" description="POTRA" evidence="10">
    <location>
        <begin position="61"/>
        <end position="130"/>
    </location>
</feature>
<dbReference type="Pfam" id="PF08478">
    <property type="entry name" value="POTRA_1"/>
    <property type="match status" value="1"/>
</dbReference>
<protein>
    <recommendedName>
        <fullName evidence="8">Cell division protein FtsQ</fullName>
    </recommendedName>
</protein>
<dbReference type="InterPro" id="IPR026579">
    <property type="entry name" value="FtsQ"/>
</dbReference>
<feature type="transmembrane region" description="Helical" evidence="8">
    <location>
        <begin position="36"/>
        <end position="56"/>
    </location>
</feature>
<evidence type="ECO:0000256" key="8">
    <source>
        <dbReference type="HAMAP-Rule" id="MF_00911"/>
    </source>
</evidence>
<evidence type="ECO:0000313" key="11">
    <source>
        <dbReference type="EMBL" id="MBC9712205.1"/>
    </source>
</evidence>
<evidence type="ECO:0000256" key="1">
    <source>
        <dbReference type="ARBA" id="ARBA00004370"/>
    </source>
</evidence>
<evidence type="ECO:0000256" key="2">
    <source>
        <dbReference type="ARBA" id="ARBA00022475"/>
    </source>
</evidence>
<comment type="caution">
    <text evidence="11">The sequence shown here is derived from an EMBL/GenBank/DDBJ whole genome shotgun (WGS) entry which is preliminary data.</text>
</comment>
<dbReference type="InterPro" id="IPR013685">
    <property type="entry name" value="POTRA_FtsQ_type"/>
</dbReference>
<dbReference type="InterPro" id="IPR034746">
    <property type="entry name" value="POTRA"/>
</dbReference>
<comment type="subcellular location">
    <subcellularLocation>
        <location evidence="8">Cell membrane</location>
        <topology evidence="8">Single-pass type II membrane protein</topology>
    </subcellularLocation>
    <subcellularLocation>
        <location evidence="1">Membrane</location>
    </subcellularLocation>
    <text evidence="8">Localizes to the division septum.</text>
</comment>
<evidence type="ECO:0000259" key="10">
    <source>
        <dbReference type="PROSITE" id="PS51779"/>
    </source>
</evidence>
<evidence type="ECO:0000256" key="9">
    <source>
        <dbReference type="SAM" id="MobiDB-lite"/>
    </source>
</evidence>
<dbReference type="Gene3D" id="3.10.20.310">
    <property type="entry name" value="membrane protein fhac"/>
    <property type="match status" value="1"/>
</dbReference>
<evidence type="ECO:0000313" key="12">
    <source>
        <dbReference type="Proteomes" id="UP000642284"/>
    </source>
</evidence>
<evidence type="ECO:0000256" key="5">
    <source>
        <dbReference type="ARBA" id="ARBA00022989"/>
    </source>
</evidence>
<reference evidence="11 12" key="1">
    <citation type="submission" date="2020-08" db="EMBL/GenBank/DDBJ databases">
        <title>Genemic of Streptomyces polyaspartic.</title>
        <authorList>
            <person name="Liu W."/>
        </authorList>
    </citation>
    <scope>NUCLEOTIDE SEQUENCE [LARGE SCALE GENOMIC DNA]</scope>
    <source>
        <strain evidence="11 12">TRM66268-LWL</strain>
    </source>
</reference>
<feature type="region of interest" description="Disordered" evidence="9">
    <location>
        <begin position="1"/>
        <end position="28"/>
    </location>
</feature>
<dbReference type="PROSITE" id="PS51779">
    <property type="entry name" value="POTRA"/>
    <property type="match status" value="1"/>
</dbReference>
<comment type="similarity">
    <text evidence="8">Belongs to the FtsQ/DivIB family. FtsQ subfamily.</text>
</comment>
<keyword evidence="5 8" id="KW-1133">Transmembrane helix</keyword>
<dbReference type="Proteomes" id="UP000642284">
    <property type="component" value="Unassembled WGS sequence"/>
</dbReference>
<dbReference type="HAMAP" id="MF_00911">
    <property type="entry name" value="FtsQ_subfam"/>
    <property type="match status" value="1"/>
</dbReference>
<dbReference type="Pfam" id="PF03799">
    <property type="entry name" value="FtsQ_DivIB_C"/>
    <property type="match status" value="1"/>
</dbReference>
<keyword evidence="2 8" id="KW-1003">Cell membrane</keyword>
<evidence type="ECO:0000256" key="6">
    <source>
        <dbReference type="ARBA" id="ARBA00023136"/>
    </source>
</evidence>
<sequence length="264" mass="28138">MAGPSAVTGERQRSGTPARPPRPSGGRRLRLPSPRLLLVVAILVTVLGGGVVWLLYGSEWLRVERVTTSGTQVLTPDEVMNAASVPVGAPLISVDTEAIEGRLRRQLPRIDSVDVVRSWPRGIALKVTERKPVLLLEKGAQFVEVDATGVRFATVSRAPKNVPVLQMTADRSPSLQRFGIDRLLVEAVEVARDIPPAVASRTSIMEVRSYDSISLELNDGRTVDWGSSEKGESKAAALTALLKAAPDAGHFDVSAPTSPAVSGS</sequence>
<keyword evidence="6 8" id="KW-0472">Membrane</keyword>
<organism evidence="11 12">
    <name type="scientific">Streptomyces polyasparticus</name>
    <dbReference type="NCBI Taxonomy" id="2767826"/>
    <lineage>
        <taxon>Bacteria</taxon>
        <taxon>Bacillati</taxon>
        <taxon>Actinomycetota</taxon>
        <taxon>Actinomycetes</taxon>
        <taxon>Kitasatosporales</taxon>
        <taxon>Streptomycetaceae</taxon>
        <taxon>Streptomyces</taxon>
    </lineage>
</organism>
<name>A0ABR7S9Q8_9ACTN</name>
<evidence type="ECO:0000256" key="3">
    <source>
        <dbReference type="ARBA" id="ARBA00022618"/>
    </source>
</evidence>
<gene>
    <name evidence="8" type="primary">ftsQ</name>
    <name evidence="11" type="ORF">H9Y04_06420</name>
</gene>
<keyword evidence="12" id="KW-1185">Reference proteome</keyword>
<dbReference type="RefSeq" id="WP_187812676.1">
    <property type="nucleotide sequence ID" value="NZ_JACTVJ010000004.1"/>
</dbReference>
<proteinExistence type="inferred from homology"/>
<keyword evidence="7 8" id="KW-0131">Cell cycle</keyword>
<keyword evidence="4 8" id="KW-0812">Transmembrane</keyword>
<dbReference type="PANTHER" id="PTHR37820:SF1">
    <property type="entry name" value="CELL DIVISION PROTEIN FTSQ"/>
    <property type="match status" value="1"/>
</dbReference>
<dbReference type="PANTHER" id="PTHR37820">
    <property type="entry name" value="CELL DIVISION PROTEIN DIVIB"/>
    <property type="match status" value="1"/>
</dbReference>
<dbReference type="InterPro" id="IPR050487">
    <property type="entry name" value="FtsQ_DivIB"/>
</dbReference>
<evidence type="ECO:0000256" key="7">
    <source>
        <dbReference type="ARBA" id="ARBA00023306"/>
    </source>
</evidence>
<comment type="function">
    <text evidence="8">Essential cell division protein.</text>
</comment>